<comment type="subcellular location">
    <subcellularLocation>
        <location evidence="9">Cytoplasm</location>
    </subcellularLocation>
</comment>
<dbReference type="Gene3D" id="3.30.70.330">
    <property type="match status" value="1"/>
</dbReference>
<feature type="compositionally biased region" description="Basic and acidic residues" evidence="10">
    <location>
        <begin position="522"/>
        <end position="531"/>
    </location>
</feature>
<dbReference type="GO" id="GO:0045893">
    <property type="term" value="P:positive regulation of DNA-templated transcription"/>
    <property type="evidence" value="ECO:0007669"/>
    <property type="project" value="Ensembl"/>
</dbReference>
<dbReference type="GO" id="GO:0097677">
    <property type="term" value="F:STAT family protein binding"/>
    <property type="evidence" value="ECO:0007669"/>
    <property type="project" value="Ensembl"/>
</dbReference>
<comment type="catalytic activity">
    <reaction evidence="1 9">
        <text>S-ubiquitinyl-[E2 ubiquitin-conjugating enzyme]-L-cysteine + [acceptor protein]-L-lysine = [E2 ubiquitin-conjugating enzyme]-L-cysteine + N(6)-ubiquitinyl-[acceptor protein]-L-lysine.</text>
        <dbReference type="EC" id="2.3.2.27"/>
    </reaction>
</comment>
<dbReference type="InterPro" id="IPR017907">
    <property type="entry name" value="Znf_RING_CS"/>
</dbReference>
<dbReference type="InterPro" id="IPR039399">
    <property type="entry name" value="Deltex_C_sf"/>
</dbReference>
<sequence>MRRAMASDLRPPSPLLVRVSGSGVRVQRKLECYFQSSKSSGGGECTVRPQEHEAPGTFRVEFSERAAKERVLKKGEHQMLIDNKPVPIFLVPTENSIKKNTRPQISSLTQSQAETPSSDTHQHEGHIPNAVDSCLQKIFLTVTADLNCNLFSKEQRAYITTLCPSIRKMEGHDGIEKVCGDFQDIEKIHQFLSEQFLESERKQEFSPSVTERKPLSQQERDSYISPSEPETKAEEKSNCFEVSLPYFEYFKYICPDKIDSIEKRFGINIEIQDSSPNMVCLDFTSSQSGDLEAARESFASEFQKNTERLKQECFSLADSKQANKFKQELNQQFTKLLIKEKGGELTLLGTQDDISAAKQKISEALVKTPVKLFTVNYMMNEIEVDSARYKLLETELLQEISEIEKRYDTCSKVSEKGQKTCVLFEPKDKQVDLSVHAYASFIDAFQHASCHLMREILSLKSLGKERKHLYQTKFADDFRKRHPNVHFVLNQELMILTGLPNHLAKAKQYVLKGGGKSSLAGEKLKEDHETPMDIDSDDSKAASPPLKGSVSSEASELDKKEEGICVICMDTISNKEVLPTCKHEFCGPCISKAMSYKPVCPTCQTSYGVHKGNQPEGSMIVTVSRDSLPGYESCGTIVINYSMKGGIQTGEHPNPGKRYPGTQRTAYLPDNEEGRKVSKLLRKAFDQKLIFTVGYSRVLGTSDVITWNDIHHKTSKFGGPEKYGYPDPSYLKRVKEELKAKGIE</sequence>
<dbReference type="GeneTree" id="ENSGT00940000154578"/>
<dbReference type="GO" id="GO:0008270">
    <property type="term" value="F:zinc ion binding"/>
    <property type="evidence" value="ECO:0007669"/>
    <property type="project" value="UniProtKB-KW"/>
</dbReference>
<evidence type="ECO:0000256" key="4">
    <source>
        <dbReference type="ARBA" id="ARBA00022679"/>
    </source>
</evidence>
<name>A0A2K6M9B6_RHIBE</name>
<evidence type="ECO:0000313" key="13">
    <source>
        <dbReference type="Proteomes" id="UP000233180"/>
    </source>
</evidence>
<dbReference type="InterPro" id="IPR012677">
    <property type="entry name" value="Nucleotide-bd_a/b_plait_sf"/>
</dbReference>
<evidence type="ECO:0000256" key="8">
    <source>
        <dbReference type="PROSITE-ProRule" id="PRU00175"/>
    </source>
</evidence>
<dbReference type="GO" id="GO:0002230">
    <property type="term" value="P:positive regulation of defense response to virus by host"/>
    <property type="evidence" value="ECO:0007669"/>
    <property type="project" value="Ensembl"/>
</dbReference>
<dbReference type="GO" id="GO:0005654">
    <property type="term" value="C:nucleoplasm"/>
    <property type="evidence" value="ECO:0007669"/>
    <property type="project" value="Ensembl"/>
</dbReference>
<reference evidence="12" key="2">
    <citation type="submission" date="2025-08" db="UniProtKB">
        <authorList>
            <consortium name="Ensembl"/>
        </authorList>
    </citation>
    <scope>IDENTIFICATION</scope>
</reference>
<feature type="domain" description="RING-type" evidence="11">
    <location>
        <begin position="565"/>
        <end position="604"/>
    </location>
</feature>
<dbReference type="KEGG" id="rbb:108519289"/>
<protein>
    <recommendedName>
        <fullName evidence="9">E3 ubiquitin-protein ligase</fullName>
        <ecNumber evidence="9">2.3.2.27</ecNumber>
    </recommendedName>
</protein>
<dbReference type="GO" id="GO:0141000">
    <property type="term" value="F:histone H4K91 ubiquitin ligase activity"/>
    <property type="evidence" value="ECO:0007669"/>
    <property type="project" value="Ensembl"/>
</dbReference>
<evidence type="ECO:0000256" key="5">
    <source>
        <dbReference type="ARBA" id="ARBA00022723"/>
    </source>
</evidence>
<dbReference type="GO" id="GO:0007219">
    <property type="term" value="P:Notch signaling pathway"/>
    <property type="evidence" value="ECO:0007669"/>
    <property type="project" value="InterPro"/>
</dbReference>
<feature type="compositionally biased region" description="Basic and acidic residues" evidence="10">
    <location>
        <begin position="202"/>
        <end position="222"/>
    </location>
</feature>
<dbReference type="Ensembl" id="ENSRBIT00000056335.1">
    <property type="protein sequence ID" value="ENSRBIP00000032360.1"/>
    <property type="gene ID" value="ENSRBIG00000039990.1"/>
</dbReference>
<dbReference type="InterPro" id="IPR048418">
    <property type="entry name" value="DTX3L_a/b_dom"/>
</dbReference>
<dbReference type="UniPathway" id="UPA00143"/>
<keyword evidence="4 9" id="KW-0808">Transferase</keyword>
<organism evidence="12 13">
    <name type="scientific">Rhinopithecus bieti</name>
    <name type="common">Black snub-nosed monkey</name>
    <name type="synonym">Pygathrix bieti</name>
    <dbReference type="NCBI Taxonomy" id="61621"/>
    <lineage>
        <taxon>Eukaryota</taxon>
        <taxon>Metazoa</taxon>
        <taxon>Chordata</taxon>
        <taxon>Craniata</taxon>
        <taxon>Vertebrata</taxon>
        <taxon>Euteleostomi</taxon>
        <taxon>Mammalia</taxon>
        <taxon>Eutheria</taxon>
        <taxon>Euarchontoglires</taxon>
        <taxon>Primates</taxon>
        <taxon>Haplorrhini</taxon>
        <taxon>Catarrhini</taxon>
        <taxon>Cercopithecidae</taxon>
        <taxon>Colobinae</taxon>
        <taxon>Rhinopithecus</taxon>
    </lineage>
</organism>
<dbReference type="InterPro" id="IPR001841">
    <property type="entry name" value="Znf_RING"/>
</dbReference>
<dbReference type="GO" id="GO:0005769">
    <property type="term" value="C:early endosome"/>
    <property type="evidence" value="ECO:0007669"/>
    <property type="project" value="Ensembl"/>
</dbReference>
<dbReference type="Proteomes" id="UP000233180">
    <property type="component" value="Unassembled WGS sequence"/>
</dbReference>
<evidence type="ECO:0000256" key="6">
    <source>
        <dbReference type="ARBA" id="ARBA00022771"/>
    </source>
</evidence>
<dbReference type="AlphaFoldDB" id="A0A2K6M9B6"/>
<proteinExistence type="inferred from homology"/>
<dbReference type="GO" id="GO:0070936">
    <property type="term" value="P:protein K48-linked ubiquitination"/>
    <property type="evidence" value="ECO:0007669"/>
    <property type="project" value="Ensembl"/>
</dbReference>
<dbReference type="GO" id="GO:0140768">
    <property type="term" value="F:protein ADP-ribosyltransferase-substrate adaptor activity"/>
    <property type="evidence" value="ECO:0007669"/>
    <property type="project" value="Ensembl"/>
</dbReference>
<dbReference type="OMA" id="FKYICPD"/>
<dbReference type="Gene3D" id="3.30.390.130">
    <property type="match status" value="1"/>
</dbReference>
<feature type="region of interest" description="Disordered" evidence="10">
    <location>
        <begin position="520"/>
        <end position="555"/>
    </location>
</feature>
<evidence type="ECO:0000259" key="11">
    <source>
        <dbReference type="PROSITE" id="PS50089"/>
    </source>
</evidence>
<dbReference type="PROSITE" id="PS00518">
    <property type="entry name" value="ZF_RING_1"/>
    <property type="match status" value="1"/>
</dbReference>
<dbReference type="GO" id="GO:0008333">
    <property type="term" value="P:endosome to lysosome transport"/>
    <property type="evidence" value="ECO:0007669"/>
    <property type="project" value="Ensembl"/>
</dbReference>
<keyword evidence="9" id="KW-0963">Cytoplasm</keyword>
<dbReference type="SMART" id="SM00184">
    <property type="entry name" value="RING"/>
    <property type="match status" value="1"/>
</dbReference>
<dbReference type="PROSITE" id="PS50089">
    <property type="entry name" value="ZF_RING_2"/>
    <property type="match status" value="1"/>
</dbReference>
<dbReference type="GO" id="GO:2000646">
    <property type="term" value="P:positive regulation of receptor catabolic process"/>
    <property type="evidence" value="ECO:0007669"/>
    <property type="project" value="Ensembl"/>
</dbReference>
<dbReference type="GeneID" id="108519289"/>
<evidence type="ECO:0000256" key="7">
    <source>
        <dbReference type="ARBA" id="ARBA00022833"/>
    </source>
</evidence>
<keyword evidence="13" id="KW-1185">Reference proteome</keyword>
<comment type="pathway">
    <text evidence="2 9">Protein modification; protein ubiquitination.</text>
</comment>
<dbReference type="CDD" id="cd09633">
    <property type="entry name" value="Deltex_C"/>
    <property type="match status" value="1"/>
</dbReference>
<keyword evidence="7 9" id="KW-0862">Zinc</keyword>
<dbReference type="GO" id="GO:0042393">
    <property type="term" value="F:histone binding"/>
    <property type="evidence" value="ECO:0007669"/>
    <property type="project" value="Ensembl"/>
</dbReference>
<dbReference type="FunFam" id="3.30.390.130:FF:000001">
    <property type="entry name" value="Probable E3 ubiquitin-protein ligase DTX3"/>
    <property type="match status" value="1"/>
</dbReference>
<dbReference type="InterPro" id="IPR048409">
    <property type="entry name" value="DTX3L_KH-like"/>
</dbReference>
<evidence type="ECO:0000256" key="2">
    <source>
        <dbReference type="ARBA" id="ARBA00004906"/>
    </source>
</evidence>
<dbReference type="GO" id="GO:0044389">
    <property type="term" value="F:ubiquitin-like protein ligase binding"/>
    <property type="evidence" value="ECO:0007669"/>
    <property type="project" value="Ensembl"/>
</dbReference>
<dbReference type="GO" id="GO:0004857">
    <property type="term" value="F:enzyme inhibitor activity"/>
    <property type="evidence" value="ECO:0007669"/>
    <property type="project" value="Ensembl"/>
</dbReference>
<evidence type="ECO:0000256" key="9">
    <source>
        <dbReference type="RuleBase" id="RU367105"/>
    </source>
</evidence>
<dbReference type="InterPro" id="IPR057051">
    <property type="entry name" value="PARP14_RPM_1"/>
</dbReference>
<dbReference type="Pfam" id="PF23222">
    <property type="entry name" value="RRM_PARP14_1"/>
    <property type="match status" value="1"/>
</dbReference>
<dbReference type="PANTHER" id="PTHR12622">
    <property type="entry name" value="DELTEX-RELATED"/>
    <property type="match status" value="1"/>
</dbReference>
<reference evidence="12" key="3">
    <citation type="submission" date="2025-09" db="UniProtKB">
        <authorList>
            <consortium name="Ensembl"/>
        </authorList>
    </citation>
    <scope>IDENTIFICATION</scope>
</reference>
<dbReference type="EC" id="2.3.2.27" evidence="9"/>
<dbReference type="Pfam" id="PF18102">
    <property type="entry name" value="DTC"/>
    <property type="match status" value="1"/>
</dbReference>
<dbReference type="GO" id="GO:1900182">
    <property type="term" value="P:positive regulation of protein localization to nucleus"/>
    <property type="evidence" value="ECO:0007669"/>
    <property type="project" value="Ensembl"/>
</dbReference>
<dbReference type="Pfam" id="PF21718">
    <property type="entry name" value="KH_DTX3L"/>
    <property type="match status" value="2"/>
</dbReference>
<dbReference type="CTD" id="151636"/>
<dbReference type="SUPFAM" id="SSF57850">
    <property type="entry name" value="RING/U-box"/>
    <property type="match status" value="1"/>
</dbReference>
<evidence type="ECO:0000256" key="1">
    <source>
        <dbReference type="ARBA" id="ARBA00000900"/>
    </source>
</evidence>
<keyword evidence="5 9" id="KW-0479">Metal-binding</keyword>
<dbReference type="GO" id="GO:0140861">
    <property type="term" value="P:DNA repair-dependent chromatin remodeling"/>
    <property type="evidence" value="ECO:0007669"/>
    <property type="project" value="Ensembl"/>
</dbReference>
<keyword evidence="6 8" id="KW-0863">Zinc-finger</keyword>
<dbReference type="RefSeq" id="XP_017713684.1">
    <property type="nucleotide sequence ID" value="XM_017858195.1"/>
</dbReference>
<comment type="similarity">
    <text evidence="3 9">Belongs to the Deltex family.</text>
</comment>
<feature type="compositionally biased region" description="Polar residues" evidence="10">
    <location>
        <begin position="102"/>
        <end position="119"/>
    </location>
</feature>
<dbReference type="GO" id="GO:0006511">
    <property type="term" value="P:ubiquitin-dependent protein catabolic process"/>
    <property type="evidence" value="ECO:0007669"/>
    <property type="project" value="Ensembl"/>
</dbReference>
<feature type="region of interest" description="Disordered" evidence="10">
    <location>
        <begin position="100"/>
        <end position="126"/>
    </location>
</feature>
<dbReference type="GO" id="GO:1902966">
    <property type="term" value="P:positive regulation of protein localization to early endosome"/>
    <property type="evidence" value="ECO:0007669"/>
    <property type="project" value="Ensembl"/>
</dbReference>
<gene>
    <name evidence="12" type="primary">DTX3L</name>
</gene>
<dbReference type="GO" id="GO:0005764">
    <property type="term" value="C:lysosome"/>
    <property type="evidence" value="ECO:0007669"/>
    <property type="project" value="Ensembl"/>
</dbReference>
<dbReference type="GO" id="GO:0051865">
    <property type="term" value="P:protein autoubiquitination"/>
    <property type="evidence" value="ECO:0007669"/>
    <property type="project" value="Ensembl"/>
</dbReference>
<dbReference type="InterPro" id="IPR039398">
    <property type="entry name" value="Deltex_fam"/>
</dbReference>
<dbReference type="InterPro" id="IPR039396">
    <property type="entry name" value="Deltex_C"/>
</dbReference>
<reference evidence="12 13" key="1">
    <citation type="submission" date="2016-06" db="EMBL/GenBank/DDBJ databases">
        <title>Genome of Rhinopithecus bieti.</title>
        <authorList>
            <person name="Wu"/>
            <person name="C.-I. and Zhang"/>
            <person name="Y."/>
        </authorList>
    </citation>
    <scope>NUCLEOTIDE SEQUENCE</scope>
</reference>
<evidence type="ECO:0000256" key="10">
    <source>
        <dbReference type="SAM" id="MobiDB-lite"/>
    </source>
</evidence>
<accession>A0A2K6M9B6</accession>
<dbReference type="OrthoDB" id="527344at2759"/>
<evidence type="ECO:0000256" key="3">
    <source>
        <dbReference type="ARBA" id="ARBA00009413"/>
    </source>
</evidence>
<evidence type="ECO:0000313" key="12">
    <source>
        <dbReference type="Ensembl" id="ENSRBIP00000032360.1"/>
    </source>
</evidence>
<feature type="region of interest" description="Disordered" evidence="10">
    <location>
        <begin position="202"/>
        <end position="232"/>
    </location>
</feature>
<dbReference type="GO" id="GO:0006302">
    <property type="term" value="P:double-strand break repair"/>
    <property type="evidence" value="ECO:0007669"/>
    <property type="project" value="Ensembl"/>
</dbReference>
<dbReference type="Gene3D" id="3.30.40.10">
    <property type="entry name" value="Zinc/RING finger domain, C3HC4 (zinc finger)"/>
    <property type="match status" value="1"/>
</dbReference>
<dbReference type="STRING" id="61621.ENSRBIP00000032360"/>
<dbReference type="GO" id="GO:0000077">
    <property type="term" value="P:DNA damage checkpoint signaling"/>
    <property type="evidence" value="ECO:0007669"/>
    <property type="project" value="Ensembl"/>
</dbReference>
<dbReference type="InterPro" id="IPR013083">
    <property type="entry name" value="Znf_RING/FYVE/PHD"/>
</dbReference>
<dbReference type="FunFam" id="3.30.40.10:FF:000857">
    <property type="entry name" value="E3 ubiquitin-protein ligase DTX3L"/>
    <property type="match status" value="1"/>
</dbReference>
<accession>A0AAJ7GN68</accession>
<dbReference type="GO" id="GO:0005829">
    <property type="term" value="C:cytosol"/>
    <property type="evidence" value="ECO:0007669"/>
    <property type="project" value="Ensembl"/>
</dbReference>
<dbReference type="Pfam" id="PF13923">
    <property type="entry name" value="zf-C3HC4_2"/>
    <property type="match status" value="1"/>
</dbReference>
<dbReference type="GO" id="GO:0032991">
    <property type="term" value="C:protein-containing complex"/>
    <property type="evidence" value="ECO:0007669"/>
    <property type="project" value="Ensembl"/>
</dbReference>
<dbReference type="Pfam" id="PF21717">
    <property type="entry name" value="DTX3L_a-b"/>
    <property type="match status" value="1"/>
</dbReference>